<organism evidence="2">
    <name type="scientific">Colletotrichum graminicola</name>
    <name type="common">Maize anthracnose fungus</name>
    <name type="synonym">Glomerella graminicola</name>
    <dbReference type="NCBI Taxonomy" id="31870"/>
    <lineage>
        <taxon>Eukaryota</taxon>
        <taxon>Fungi</taxon>
        <taxon>Dikarya</taxon>
        <taxon>Ascomycota</taxon>
        <taxon>Pezizomycotina</taxon>
        <taxon>Sordariomycetes</taxon>
        <taxon>Hypocreomycetidae</taxon>
        <taxon>Glomerellales</taxon>
        <taxon>Glomerellaceae</taxon>
        <taxon>Colletotrichum</taxon>
        <taxon>Colletotrichum graminicola species complex</taxon>
    </lineage>
</organism>
<sequence>MAFQRFSAVLLLLSGALIGFISAQPTRPFPGNQAYALDYDKDEATGRWVFKVYGDGYGAKDEQGEQSSLDTIMVNTKTKRLTVVKAMNGLDKTEPRLKMRQVLKECWTMTGLQTSELKEVLGYKIENTDMKAALADCRNSMSLGPSDSFVLSTTDTDPAKKTCWNRLDRTIFSASIRGAVADFGINKKLMQVKVDNGGPWDYIYYEFS</sequence>
<keyword evidence="1" id="KW-0732">Signal</keyword>
<reference evidence="2" key="1">
    <citation type="journal article" date="2021" name="bioRxiv">
        <title>The Conserved Colletotrichum spp. Effector CEC3 Induces Nuclear Expansion and Cell Death in Plants.</title>
        <authorList>
            <person name="Tsushima A."/>
            <person name="Narusaka M."/>
            <person name="Gan P."/>
            <person name="Kumakura N."/>
            <person name="Hiroyama R."/>
            <person name="Kato N."/>
            <person name="Takahashi S."/>
            <person name="Takano Y."/>
            <person name="Narusaka Y."/>
            <person name="Shirasu K."/>
        </authorList>
    </citation>
    <scope>NUCLEOTIDE SEQUENCE</scope>
    <source>
        <strain evidence="2">MAFF 244463</strain>
    </source>
</reference>
<name>A0A8A5KCQ7_COLGR</name>
<protein>
    <submittedName>
        <fullName evidence="2">CEC3</fullName>
    </submittedName>
</protein>
<feature type="signal peptide" evidence="1">
    <location>
        <begin position="1"/>
        <end position="23"/>
    </location>
</feature>
<dbReference type="AlphaFoldDB" id="A0A8A5KCQ7"/>
<evidence type="ECO:0000256" key="1">
    <source>
        <dbReference type="SAM" id="SignalP"/>
    </source>
</evidence>
<feature type="chain" id="PRO_5032788091" evidence="1">
    <location>
        <begin position="24"/>
        <end position="208"/>
    </location>
</feature>
<proteinExistence type="evidence at transcript level"/>
<evidence type="ECO:0000313" key="2">
    <source>
        <dbReference type="EMBL" id="QTF66029.1"/>
    </source>
</evidence>
<dbReference type="EMBL" id="MW528237">
    <property type="protein sequence ID" value="QTF66029.1"/>
    <property type="molecule type" value="mRNA"/>
</dbReference>
<accession>A0A8A5KCQ7</accession>